<dbReference type="InterPro" id="IPR016024">
    <property type="entry name" value="ARM-type_fold"/>
</dbReference>
<evidence type="ECO:0000313" key="2">
    <source>
        <dbReference type="EMBL" id="GFP92232.1"/>
    </source>
</evidence>
<dbReference type="SUPFAM" id="SSF48371">
    <property type="entry name" value="ARM repeat"/>
    <property type="match status" value="1"/>
</dbReference>
<dbReference type="AlphaFoldDB" id="A0A830C226"/>
<dbReference type="Proteomes" id="UP000653305">
    <property type="component" value="Unassembled WGS sequence"/>
</dbReference>
<dbReference type="InterPro" id="IPR049152">
    <property type="entry name" value="EFR3-like_ARM"/>
</dbReference>
<dbReference type="OrthoDB" id="19232at2759"/>
<reference evidence="2" key="1">
    <citation type="submission" date="2020-07" db="EMBL/GenBank/DDBJ databases">
        <title>Ethylene signaling mediates host invasion by parasitic plants.</title>
        <authorList>
            <person name="Yoshida S."/>
        </authorList>
    </citation>
    <scope>NUCLEOTIDE SEQUENCE</scope>
    <source>
        <strain evidence="2">Okayama</strain>
    </source>
</reference>
<keyword evidence="3" id="KW-1185">Reference proteome</keyword>
<dbReference type="InterPro" id="IPR055296">
    <property type="entry name" value="SRL2-like"/>
</dbReference>
<protein>
    <submittedName>
        <fullName evidence="2">Protein efr3 homolog b</fullName>
    </submittedName>
</protein>
<sequence>MSVVSGVISRQVLPACGSLCFFCPAMRARSRQPVKRYKKLISDIFPRSQEEEPNDRKIGKLCEYAAKNPLRIPKIANSLEQRCYKELRNENFRSVKIIMCTYRKLLVSCKEQLPLFANSVLTIMHTLLDQANKDEMLTVGCESLFDFVNNQNDGSYIFNLEGFIPKICQLSQEAGEDERSETIRAAGLQALSAMVWFMGENSHISAEFDSIVSVVLENYEGTSKESGEPNEKRWVQEVHKTEGHVSPSPDGVTKVPSWRVIVNDKGQLNVSSEEAKNPCFWSRVCLHNMAKLGKEATTMRRVLESLFRYFDNGNLWTAKHGIAFPVLKEMQLLMDDSGQNTHFLLSILVKHLDHKNVVKQPEMQLDIVEVVTGLAKLTKVQSSVAIVSAVSDIMRHLRKCIHNSLDDANLGDDLIKTNRKFRDAVDECLTELSSKVGDAGLILDVMATMLENIPNVTVIARTTISAVYRTAQIIASLPNLSYQKKAFPEALFHQLLPAMLHPDHETRIGAHQIFSVVLVPTSVSPQSDPAVLDPNKKMDFPRTLSRTVSVFSSSAALFEKLKKQRNNSKENLSELNKDKVSGDDAEQKNNMNGVLNRVRTSYSRVYSFRSAPATDAESATKDPVPLRLSSHQISILLSSIWEQSTSPTNKPENYVAIAHTYSLVLLFSRAKNSYRDALIRCFQLAFSLRAVSLASGGMLPPSRCRSLYVMSTCMIIFSSKAYDILPLVPRVKSTLSSNMVDPFLCLVEDSKLQLNENESGHQIGYGSEEDDSSAQRCLSDIKINEDHTRESLVSVIIKNLDNLSESEESTTREQLLNDFLPDELCSIKSPLYNNGPEQRCNTESHNNKSLEKAASLFVIDDDSLGSSKHISQLSIENFNLLSVDQLLQSVLDTAQHVGRMSVSTAPDVSYKETANHCETLLMGKQQKMSNLINTQQQRQQLHLLTLPSHKSVEQSKTVTKWQGENSLLDQNGFGLPMRAVNGAPTPCSAEAQQYPSSLRLPASSPYDNFLKAAGC</sequence>
<dbReference type="PANTHER" id="PTHR46087">
    <property type="entry name" value="PUTATIVE, EXPRESSED-RELATED"/>
    <property type="match status" value="1"/>
</dbReference>
<accession>A0A830C226</accession>
<evidence type="ECO:0000256" key="1">
    <source>
        <dbReference type="SAM" id="MobiDB-lite"/>
    </source>
</evidence>
<feature type="compositionally biased region" description="Basic and acidic residues" evidence="1">
    <location>
        <begin position="567"/>
        <end position="587"/>
    </location>
</feature>
<gene>
    <name evidence="2" type="ORF">PHJA_001367300</name>
</gene>
<name>A0A830C226_9LAMI</name>
<feature type="region of interest" description="Disordered" evidence="1">
    <location>
        <begin position="566"/>
        <end position="591"/>
    </location>
</feature>
<proteinExistence type="predicted"/>
<organism evidence="2 3">
    <name type="scientific">Phtheirospermum japonicum</name>
    <dbReference type="NCBI Taxonomy" id="374723"/>
    <lineage>
        <taxon>Eukaryota</taxon>
        <taxon>Viridiplantae</taxon>
        <taxon>Streptophyta</taxon>
        <taxon>Embryophyta</taxon>
        <taxon>Tracheophyta</taxon>
        <taxon>Spermatophyta</taxon>
        <taxon>Magnoliopsida</taxon>
        <taxon>eudicotyledons</taxon>
        <taxon>Gunneridae</taxon>
        <taxon>Pentapetalae</taxon>
        <taxon>asterids</taxon>
        <taxon>lamiids</taxon>
        <taxon>Lamiales</taxon>
        <taxon>Orobanchaceae</taxon>
        <taxon>Orobanchaceae incertae sedis</taxon>
        <taxon>Phtheirospermum</taxon>
    </lineage>
</organism>
<dbReference type="EMBL" id="BMAC01000272">
    <property type="protein sequence ID" value="GFP92232.1"/>
    <property type="molecule type" value="Genomic_DNA"/>
</dbReference>
<dbReference type="PANTHER" id="PTHR46087:SF9">
    <property type="entry name" value="ARM REPEAT SUPERFAMILY PROTEIN"/>
    <property type="match status" value="1"/>
</dbReference>
<comment type="caution">
    <text evidence="2">The sequence shown here is derived from an EMBL/GenBank/DDBJ whole genome shotgun (WGS) entry which is preliminary data.</text>
</comment>
<dbReference type="Pfam" id="PF21052">
    <property type="entry name" value="EFR3_ARM"/>
    <property type="match status" value="1"/>
</dbReference>
<evidence type="ECO:0000313" key="3">
    <source>
        <dbReference type="Proteomes" id="UP000653305"/>
    </source>
</evidence>